<feature type="signal peptide" evidence="2">
    <location>
        <begin position="1"/>
        <end position="20"/>
    </location>
</feature>
<dbReference type="Pfam" id="PF12010">
    <property type="entry name" value="DUF3502"/>
    <property type="match status" value="1"/>
</dbReference>
<sequence length="525" mass="58616">MFYGKRLMIGMLALGTLALAACGNNGGNGASGSTASPSAGGTTASSTSPETGLDISKPVTLEFYMLGDAPKDLDVIQGEINKMAKEELNATVNFNFTTWTDWDQKYKLLLSTGQQIDLIFTADWTQYQAYASSGAFLELDELLPKAAPKLQAFVPQDMWEAVKVKGKIYTVPATYKEYVNNGFVYREDLRAKHNLPVPKDLASFEAYMAGIAQYEPDLQPLANNVGITDNLVNPLRDLRDDSIGNPVPYGIGIKYHAPSDVYSYWGSDEQLEDLKLIRSWAEKGYIVKNVLNVKDTPQDSIITGKAAAMLADNPTRYNETLSKMKSTHPDWELGYTSHAEVRGFATPVHPIHNGFAIPKNSTNPERALAFYEKLVTDKRYNLLTQYGIEGTHYTVEDGYYKMIGDSTSTGFPREGMQGWAWRNPEYMLFEPSYDGVKKIFDELDKIAKPDLYTGFAEDYSSYQAERAALEQVEKQYFYPLYAGLIADIEEGLKTAMEKANKAGLEKIQQAYTEQWLNYVAEQGIQ</sequence>
<dbReference type="Proteomes" id="UP001596378">
    <property type="component" value="Unassembled WGS sequence"/>
</dbReference>
<evidence type="ECO:0000313" key="5">
    <source>
        <dbReference type="Proteomes" id="UP001596378"/>
    </source>
</evidence>
<gene>
    <name evidence="4" type="ORF">ACFQMJ_14810</name>
</gene>
<dbReference type="PANTHER" id="PTHR43649">
    <property type="entry name" value="ARABINOSE-BINDING PROTEIN-RELATED"/>
    <property type="match status" value="1"/>
</dbReference>
<dbReference type="InterPro" id="IPR022627">
    <property type="entry name" value="DUF3502"/>
</dbReference>
<evidence type="ECO:0000256" key="2">
    <source>
        <dbReference type="SAM" id="SignalP"/>
    </source>
</evidence>
<dbReference type="PROSITE" id="PS51257">
    <property type="entry name" value="PROKAR_LIPOPROTEIN"/>
    <property type="match status" value="1"/>
</dbReference>
<keyword evidence="5" id="KW-1185">Reference proteome</keyword>
<dbReference type="EMBL" id="JBHTAI010000008">
    <property type="protein sequence ID" value="MFC7149793.1"/>
    <property type="molecule type" value="Genomic_DNA"/>
</dbReference>
<dbReference type="Pfam" id="PF01547">
    <property type="entry name" value="SBP_bac_1"/>
    <property type="match status" value="1"/>
</dbReference>
<dbReference type="Gene3D" id="3.40.190.10">
    <property type="entry name" value="Periplasmic binding protein-like II"/>
    <property type="match status" value="2"/>
</dbReference>
<dbReference type="SUPFAM" id="SSF53850">
    <property type="entry name" value="Periplasmic binding protein-like II"/>
    <property type="match status" value="1"/>
</dbReference>
<reference evidence="5" key="1">
    <citation type="journal article" date="2019" name="Int. J. Syst. Evol. Microbiol.">
        <title>The Global Catalogue of Microorganisms (GCM) 10K type strain sequencing project: providing services to taxonomists for standard genome sequencing and annotation.</title>
        <authorList>
            <consortium name="The Broad Institute Genomics Platform"/>
            <consortium name="The Broad Institute Genome Sequencing Center for Infectious Disease"/>
            <person name="Wu L."/>
            <person name="Ma J."/>
        </authorList>
    </citation>
    <scope>NUCLEOTIDE SEQUENCE [LARGE SCALE GENOMIC DNA]</scope>
    <source>
        <strain evidence="5">KCTC 12907</strain>
    </source>
</reference>
<evidence type="ECO:0000313" key="4">
    <source>
        <dbReference type="EMBL" id="MFC7149793.1"/>
    </source>
</evidence>
<organism evidence="4 5">
    <name type="scientific">Cohnella cellulosilytica</name>
    <dbReference type="NCBI Taxonomy" id="986710"/>
    <lineage>
        <taxon>Bacteria</taxon>
        <taxon>Bacillati</taxon>
        <taxon>Bacillota</taxon>
        <taxon>Bacilli</taxon>
        <taxon>Bacillales</taxon>
        <taxon>Paenibacillaceae</taxon>
        <taxon>Cohnella</taxon>
    </lineage>
</organism>
<name>A0ABW2F9V9_9BACL</name>
<dbReference type="InterPro" id="IPR006059">
    <property type="entry name" value="SBP"/>
</dbReference>
<dbReference type="PANTHER" id="PTHR43649:SF17">
    <property type="entry name" value="ABC TRANSPORTER SOLUTE BINDING PROTEIN-SUGAR TRANSPORT"/>
    <property type="match status" value="1"/>
</dbReference>
<feature type="domain" description="DUF3502" evidence="3">
    <location>
        <begin position="452"/>
        <end position="519"/>
    </location>
</feature>
<dbReference type="RefSeq" id="WP_378049260.1">
    <property type="nucleotide sequence ID" value="NZ_JBHMDN010000020.1"/>
</dbReference>
<dbReference type="InterPro" id="IPR050490">
    <property type="entry name" value="Bact_solute-bd_prot1"/>
</dbReference>
<comment type="caution">
    <text evidence="4">The sequence shown here is derived from an EMBL/GenBank/DDBJ whole genome shotgun (WGS) entry which is preliminary data.</text>
</comment>
<proteinExistence type="predicted"/>
<protein>
    <submittedName>
        <fullName evidence="4">Extracellular solute-binding protein</fullName>
    </submittedName>
</protein>
<feature type="chain" id="PRO_5045496919" evidence="2">
    <location>
        <begin position="21"/>
        <end position="525"/>
    </location>
</feature>
<accession>A0ABW2F9V9</accession>
<keyword evidence="2" id="KW-0732">Signal</keyword>
<evidence type="ECO:0000259" key="3">
    <source>
        <dbReference type="Pfam" id="PF12010"/>
    </source>
</evidence>
<evidence type="ECO:0000256" key="1">
    <source>
        <dbReference type="SAM" id="MobiDB-lite"/>
    </source>
</evidence>
<feature type="compositionally biased region" description="Low complexity" evidence="1">
    <location>
        <begin position="31"/>
        <end position="48"/>
    </location>
</feature>
<feature type="region of interest" description="Disordered" evidence="1">
    <location>
        <begin position="29"/>
        <end position="53"/>
    </location>
</feature>